<dbReference type="CDD" id="cd15566">
    <property type="entry name" value="PHD3_NSD"/>
    <property type="match status" value="1"/>
</dbReference>
<feature type="compositionally biased region" description="Basic and acidic residues" evidence="4">
    <location>
        <begin position="629"/>
        <end position="639"/>
    </location>
</feature>
<evidence type="ECO:0000256" key="3">
    <source>
        <dbReference type="ARBA" id="ARBA00022833"/>
    </source>
</evidence>
<sequence length="1019" mass="114904">MQIFFCDNCKHEQHQCFACGELGSSIKSSGAEVFRCANATCGRFYHPPCVAKLLYHGDEVAAEEQAKRIVAGEGFSCPVHKCCVCGLAEKKKDTEMQFAVCRRCPRSYHRKCLPREIVFENDIKEDFEEGITTKVRAWEGLLHHHILIYCLDHEISELGTPARDHIKFPVTEERKISLEKKKKTHASALPVSSEKFKLKKNGKGLEDSIRGKSAMKEAKRFSYAVKEGQKTKNIEKFVSGSNFLRKVKETGVSRKSLKESIKPVSMEVESSVPDKSKPSLGDRLFAYMIQNPDLVQTQKQDKSNTDLNNVAVVKSTTAKKISNEVPSLDADSERRIRTIMKEVASSVTLDEIIEKFKGPTTHAYSSKSAVDKTITVGKIEGSVEAVRTALQKLEKGCKIDDALAICEPEILQQIFKWQNKLKVYLAPFLHGMRYTSFGRHFTKEEKLEVIVDRLHWYVQDGDMIVDTSCGSNDFSWLMKAKLEETGKKCSYRNYDIIQPKNDFNFEQRDWLTVQTKELPKGSQLIMGLNPPFGVKGALANQFIDKVLEFRPKLVILIVPQETKRLDEKKSPYELIWEDNEFSSGKAFYLPGSVDENDKQLEQWNVTPPPLRLWSHKDWASKHRAIAEKQGHVYKKKESNRGMSDQPLDGHSYHDDGGCDLQKLGSEECHGLSKDQFTETSRKRRHEGGKNQGRGMDRKSPISEMYNGNPHCSSSNLMDDRSSRTSIDSVPSRSLESEERHGHSKNQSSESSRKRKHGEKNHGRVMDQQSPVDGHSGRKPSSDLYNDVPHHSPLPVNVMDGRSSLESLPSKSVGTTSHTGIGKHHYRHLEQTMPVSHMQARTLYSETQGTFKPGSVGTRRMSGDMNYGEQFTRHMRGGADRIGYPSYTIDPESHRDSNLQSQAHLYGQHPVSSTQANYQAGYNRGYSQIGSLSATYGHFGSLANSSYLTTTSAMQRYAPRLDELNPARIGTLRSEPPMVSGNGFYTFRPPQPGYRGNSMGYPPGPYQSFPHNHSAGWLNE</sequence>
<dbReference type="InterPro" id="IPR058939">
    <property type="entry name" value="Mtase_EDM2"/>
</dbReference>
<comment type="caution">
    <text evidence="6">The sequence shown here is derived from an EMBL/GenBank/DDBJ whole genome shotgun (WGS) entry which is preliminary data.</text>
</comment>
<feature type="domain" description="Zinc finger PHD-type" evidence="5">
    <location>
        <begin position="82"/>
        <end position="144"/>
    </location>
</feature>
<feature type="compositionally biased region" description="Polar residues" evidence="4">
    <location>
        <begin position="803"/>
        <end position="818"/>
    </location>
</feature>
<protein>
    <recommendedName>
        <fullName evidence="5">Zinc finger PHD-type domain-containing protein</fullName>
    </recommendedName>
</protein>
<accession>A0AAV5M1X1</accession>
<feature type="region of interest" description="Disordered" evidence="4">
    <location>
        <begin position="670"/>
        <end position="821"/>
    </location>
</feature>
<dbReference type="AlphaFoldDB" id="A0AAV5M1X1"/>
<feature type="compositionally biased region" description="Basic and acidic residues" evidence="4">
    <location>
        <begin position="670"/>
        <end position="680"/>
    </location>
</feature>
<reference evidence="6 7" key="1">
    <citation type="journal article" date="2021" name="Commun. Biol.">
        <title>The genome of Shorea leprosula (Dipterocarpaceae) highlights the ecological relevance of drought in aseasonal tropical rainforests.</title>
        <authorList>
            <person name="Ng K.K.S."/>
            <person name="Kobayashi M.J."/>
            <person name="Fawcett J.A."/>
            <person name="Hatakeyama M."/>
            <person name="Paape T."/>
            <person name="Ng C.H."/>
            <person name="Ang C.C."/>
            <person name="Tnah L.H."/>
            <person name="Lee C.T."/>
            <person name="Nishiyama T."/>
            <person name="Sese J."/>
            <person name="O'Brien M.J."/>
            <person name="Copetti D."/>
            <person name="Mohd Noor M.I."/>
            <person name="Ong R.C."/>
            <person name="Putra M."/>
            <person name="Sireger I.Z."/>
            <person name="Indrioko S."/>
            <person name="Kosugi Y."/>
            <person name="Izuno A."/>
            <person name="Isagi Y."/>
            <person name="Lee S.L."/>
            <person name="Shimizu K.K."/>
        </authorList>
    </citation>
    <scope>NUCLEOTIDE SEQUENCE [LARGE SCALE GENOMIC DNA]</scope>
    <source>
        <strain evidence="6">214</strain>
    </source>
</reference>
<keyword evidence="7" id="KW-1185">Reference proteome</keyword>
<keyword evidence="1" id="KW-0479">Metal-binding</keyword>
<dbReference type="SMART" id="SM00249">
    <property type="entry name" value="PHD"/>
    <property type="match status" value="2"/>
</dbReference>
<keyword evidence="2" id="KW-0863">Zinc-finger</keyword>
<dbReference type="InterPro" id="IPR013083">
    <property type="entry name" value="Znf_RING/FYVE/PHD"/>
</dbReference>
<evidence type="ECO:0000256" key="1">
    <source>
        <dbReference type="ARBA" id="ARBA00022723"/>
    </source>
</evidence>
<dbReference type="Pfam" id="PF26055">
    <property type="entry name" value="Mtase_EDM2"/>
    <property type="match status" value="1"/>
</dbReference>
<feature type="domain" description="Zinc finger PHD-type" evidence="5">
    <location>
        <begin position="15"/>
        <end position="81"/>
    </location>
</feature>
<feature type="region of interest" description="Disordered" evidence="4">
    <location>
        <begin position="629"/>
        <end position="658"/>
    </location>
</feature>
<dbReference type="Proteomes" id="UP001054252">
    <property type="component" value="Unassembled WGS sequence"/>
</dbReference>
<organism evidence="6 7">
    <name type="scientific">Rubroshorea leprosula</name>
    <dbReference type="NCBI Taxonomy" id="152421"/>
    <lineage>
        <taxon>Eukaryota</taxon>
        <taxon>Viridiplantae</taxon>
        <taxon>Streptophyta</taxon>
        <taxon>Embryophyta</taxon>
        <taxon>Tracheophyta</taxon>
        <taxon>Spermatophyta</taxon>
        <taxon>Magnoliopsida</taxon>
        <taxon>eudicotyledons</taxon>
        <taxon>Gunneridae</taxon>
        <taxon>Pentapetalae</taxon>
        <taxon>rosids</taxon>
        <taxon>malvids</taxon>
        <taxon>Malvales</taxon>
        <taxon>Dipterocarpaceae</taxon>
        <taxon>Rubroshorea</taxon>
    </lineage>
</organism>
<proteinExistence type="predicted"/>
<evidence type="ECO:0000256" key="4">
    <source>
        <dbReference type="SAM" id="MobiDB-lite"/>
    </source>
</evidence>
<name>A0AAV5M1X1_9ROSI</name>
<dbReference type="PANTHER" id="PTHR46235">
    <property type="entry name" value="PHD FINGER-CONTAINING PROTEIN DDB_G0268158"/>
    <property type="match status" value="1"/>
</dbReference>
<dbReference type="GO" id="GO:0008270">
    <property type="term" value="F:zinc ion binding"/>
    <property type="evidence" value="ECO:0007669"/>
    <property type="project" value="UniProtKB-KW"/>
</dbReference>
<dbReference type="PANTHER" id="PTHR46235:SF3">
    <property type="entry name" value="PHD FINGER-CONTAINING PROTEIN DDB_G0268158"/>
    <property type="match status" value="1"/>
</dbReference>
<dbReference type="Pfam" id="PF22908">
    <property type="entry name" value="PHD_NSD"/>
    <property type="match status" value="1"/>
</dbReference>
<evidence type="ECO:0000256" key="2">
    <source>
        <dbReference type="ARBA" id="ARBA00022771"/>
    </source>
</evidence>
<dbReference type="CDD" id="cd15565">
    <property type="entry name" value="PHD2_NSD"/>
    <property type="match status" value="1"/>
</dbReference>
<feature type="compositionally biased region" description="Polar residues" evidence="4">
    <location>
        <begin position="723"/>
        <end position="733"/>
    </location>
</feature>
<dbReference type="EMBL" id="BPVZ01000173">
    <property type="protein sequence ID" value="GKV43793.1"/>
    <property type="molecule type" value="Genomic_DNA"/>
</dbReference>
<dbReference type="Gene3D" id="3.30.40.10">
    <property type="entry name" value="Zinc/RING finger domain, C3HC4 (zinc finger)"/>
    <property type="match status" value="1"/>
</dbReference>
<evidence type="ECO:0000313" key="7">
    <source>
        <dbReference type="Proteomes" id="UP001054252"/>
    </source>
</evidence>
<dbReference type="InterPro" id="IPR055198">
    <property type="entry name" value="NSD_PHD"/>
</dbReference>
<evidence type="ECO:0000259" key="5">
    <source>
        <dbReference type="SMART" id="SM00249"/>
    </source>
</evidence>
<dbReference type="InterPro" id="IPR001965">
    <property type="entry name" value="Znf_PHD"/>
</dbReference>
<keyword evidence="3" id="KW-0862">Zinc</keyword>
<evidence type="ECO:0000313" key="6">
    <source>
        <dbReference type="EMBL" id="GKV43793.1"/>
    </source>
</evidence>
<gene>
    <name evidence="6" type="ORF">SLEP1_g51046</name>
</gene>